<reference evidence="2 3" key="1">
    <citation type="submission" date="2016-10" db="EMBL/GenBank/DDBJ databases">
        <authorList>
            <person name="de Groot N.N."/>
        </authorList>
    </citation>
    <scope>NUCLEOTIDE SEQUENCE [LARGE SCALE GENOMIC DNA]</scope>
    <source>
        <strain evidence="2 3">DSM 21800</strain>
    </source>
</reference>
<accession>A0A1H1NTQ1</accession>
<dbReference type="PANTHER" id="PTHR34989:SF1">
    <property type="entry name" value="PROTEIN HDED"/>
    <property type="match status" value="1"/>
</dbReference>
<evidence type="ECO:0000256" key="1">
    <source>
        <dbReference type="SAM" id="Phobius"/>
    </source>
</evidence>
<feature type="transmembrane region" description="Helical" evidence="1">
    <location>
        <begin position="160"/>
        <end position="179"/>
    </location>
</feature>
<feature type="transmembrane region" description="Helical" evidence="1">
    <location>
        <begin position="75"/>
        <end position="96"/>
    </location>
</feature>
<feature type="transmembrane region" description="Helical" evidence="1">
    <location>
        <begin position="25"/>
        <end position="42"/>
    </location>
</feature>
<organism evidence="2 3">
    <name type="scientific">Microlunatus soli</name>
    <dbReference type="NCBI Taxonomy" id="630515"/>
    <lineage>
        <taxon>Bacteria</taxon>
        <taxon>Bacillati</taxon>
        <taxon>Actinomycetota</taxon>
        <taxon>Actinomycetes</taxon>
        <taxon>Propionibacteriales</taxon>
        <taxon>Propionibacteriaceae</taxon>
        <taxon>Microlunatus</taxon>
    </lineage>
</organism>
<name>A0A1H1NTQ1_9ACTN</name>
<keyword evidence="1" id="KW-0472">Membrane</keyword>
<dbReference type="OrthoDB" id="3733928at2"/>
<evidence type="ECO:0000313" key="2">
    <source>
        <dbReference type="EMBL" id="SDS02332.1"/>
    </source>
</evidence>
<feature type="transmembrane region" description="Helical" evidence="1">
    <location>
        <begin position="102"/>
        <end position="121"/>
    </location>
</feature>
<feature type="transmembrane region" description="Helical" evidence="1">
    <location>
        <begin position="133"/>
        <end position="154"/>
    </location>
</feature>
<dbReference type="InterPro" id="IPR005325">
    <property type="entry name" value="DUF308_memb"/>
</dbReference>
<protein>
    <submittedName>
        <fullName evidence="2">Uncharacterized membrane protein HdeD, DUF308 family</fullName>
    </submittedName>
</protein>
<dbReference type="Pfam" id="PF03729">
    <property type="entry name" value="DUF308"/>
    <property type="match status" value="2"/>
</dbReference>
<keyword evidence="1" id="KW-0812">Transmembrane</keyword>
<keyword evidence="1" id="KW-1133">Transmembrane helix</keyword>
<evidence type="ECO:0000313" key="3">
    <source>
        <dbReference type="Proteomes" id="UP000199103"/>
    </source>
</evidence>
<dbReference type="STRING" id="630515.SAMN04489812_0643"/>
<dbReference type="PANTHER" id="PTHR34989">
    <property type="entry name" value="PROTEIN HDED"/>
    <property type="match status" value="1"/>
</dbReference>
<dbReference type="AlphaFoldDB" id="A0A1H1NTQ1"/>
<keyword evidence="3" id="KW-1185">Reference proteome</keyword>
<dbReference type="RefSeq" id="WP_091519755.1">
    <property type="nucleotide sequence ID" value="NZ_LT629772.1"/>
</dbReference>
<gene>
    <name evidence="2" type="ORF">SAMN04489812_0643</name>
</gene>
<dbReference type="Proteomes" id="UP000199103">
    <property type="component" value="Chromosome I"/>
</dbReference>
<dbReference type="EMBL" id="LT629772">
    <property type="protein sequence ID" value="SDS02332.1"/>
    <property type="molecule type" value="Genomic_DNA"/>
</dbReference>
<dbReference type="GO" id="GO:0005886">
    <property type="term" value="C:plasma membrane"/>
    <property type="evidence" value="ECO:0007669"/>
    <property type="project" value="TreeGrafter"/>
</dbReference>
<dbReference type="InterPro" id="IPR052712">
    <property type="entry name" value="Acid_resist_chaperone_HdeD"/>
</dbReference>
<sequence length="188" mass="19814">MAVLQPSQDFGSLAHKVWPWSMTRGVLAVIFGILGFAVLLPLGSMRSFALLIGIFAILDGIANGVEATRRRGAPLILRGVAGLVGVVFGVLAMIMTGMSMTGLIWVTAIWAFVIGGLDVVSNLIERSSGHRDWMFGLIMGAVAVVFAVLAVIMMPAMTPLIWLAAIATILWGVAGMIMGGSERSASRS</sequence>
<proteinExistence type="predicted"/>